<dbReference type="Pfam" id="PF20684">
    <property type="entry name" value="Fung_rhodopsin"/>
    <property type="match status" value="1"/>
</dbReference>
<feature type="transmembrane region" description="Helical" evidence="7">
    <location>
        <begin position="59"/>
        <end position="81"/>
    </location>
</feature>
<dbReference type="PANTHER" id="PTHR33048:SF123">
    <property type="entry name" value="INTEGRAL MEMBRANE PROTEIN"/>
    <property type="match status" value="1"/>
</dbReference>
<protein>
    <recommendedName>
        <fullName evidence="8">Rhodopsin domain-containing protein</fullName>
    </recommendedName>
</protein>
<evidence type="ECO:0000256" key="7">
    <source>
        <dbReference type="SAM" id="Phobius"/>
    </source>
</evidence>
<organism evidence="9 10">
    <name type="scientific">Apiospora phragmitis</name>
    <dbReference type="NCBI Taxonomy" id="2905665"/>
    <lineage>
        <taxon>Eukaryota</taxon>
        <taxon>Fungi</taxon>
        <taxon>Dikarya</taxon>
        <taxon>Ascomycota</taxon>
        <taxon>Pezizomycotina</taxon>
        <taxon>Sordariomycetes</taxon>
        <taxon>Xylariomycetidae</taxon>
        <taxon>Amphisphaeriales</taxon>
        <taxon>Apiosporaceae</taxon>
        <taxon>Apiospora</taxon>
    </lineage>
</organism>
<dbReference type="InterPro" id="IPR049326">
    <property type="entry name" value="Rhodopsin_dom_fungi"/>
</dbReference>
<dbReference type="Proteomes" id="UP001480595">
    <property type="component" value="Unassembled WGS sequence"/>
</dbReference>
<keyword evidence="4 7" id="KW-0472">Membrane</keyword>
<dbReference type="GeneID" id="92087061"/>
<name>A0ABR1W5K6_9PEZI</name>
<evidence type="ECO:0000256" key="2">
    <source>
        <dbReference type="ARBA" id="ARBA00022692"/>
    </source>
</evidence>
<evidence type="ECO:0000313" key="9">
    <source>
        <dbReference type="EMBL" id="KAK8078782.1"/>
    </source>
</evidence>
<dbReference type="InterPro" id="IPR052337">
    <property type="entry name" value="SAT4-like"/>
</dbReference>
<reference evidence="9 10" key="1">
    <citation type="submission" date="2023-01" db="EMBL/GenBank/DDBJ databases">
        <title>Analysis of 21 Apiospora genomes using comparative genomics revels a genus with tremendous synthesis potential of carbohydrate active enzymes and secondary metabolites.</title>
        <authorList>
            <person name="Sorensen T."/>
        </authorList>
    </citation>
    <scope>NUCLEOTIDE SEQUENCE [LARGE SCALE GENOMIC DNA]</scope>
    <source>
        <strain evidence="9 10">CBS 135458</strain>
    </source>
</reference>
<comment type="caution">
    <text evidence="9">The sequence shown here is derived from an EMBL/GenBank/DDBJ whole genome shotgun (WGS) entry which is preliminary data.</text>
</comment>
<feature type="region of interest" description="Disordered" evidence="6">
    <location>
        <begin position="167"/>
        <end position="209"/>
    </location>
</feature>
<evidence type="ECO:0000256" key="4">
    <source>
        <dbReference type="ARBA" id="ARBA00023136"/>
    </source>
</evidence>
<evidence type="ECO:0000259" key="8">
    <source>
        <dbReference type="Pfam" id="PF20684"/>
    </source>
</evidence>
<accession>A0ABR1W5K6</accession>
<evidence type="ECO:0000313" key="10">
    <source>
        <dbReference type="Proteomes" id="UP001480595"/>
    </source>
</evidence>
<comment type="similarity">
    <text evidence="5">Belongs to the SAT4 family.</text>
</comment>
<evidence type="ECO:0000256" key="3">
    <source>
        <dbReference type="ARBA" id="ARBA00022989"/>
    </source>
</evidence>
<proteinExistence type="inferred from homology"/>
<comment type="subcellular location">
    <subcellularLocation>
        <location evidence="1">Membrane</location>
        <topology evidence="1">Multi-pass membrane protein</topology>
    </subcellularLocation>
</comment>
<gene>
    <name evidence="9" type="ORF">PG994_002589</name>
</gene>
<feature type="compositionally biased region" description="Acidic residues" evidence="6">
    <location>
        <begin position="191"/>
        <end position="201"/>
    </location>
</feature>
<feature type="domain" description="Rhodopsin" evidence="8">
    <location>
        <begin position="8"/>
        <end position="94"/>
    </location>
</feature>
<dbReference type="RefSeq" id="XP_066719853.1">
    <property type="nucleotide sequence ID" value="XM_066853998.1"/>
</dbReference>
<dbReference type="PANTHER" id="PTHR33048">
    <property type="entry name" value="PTH11-LIKE INTEGRAL MEMBRANE PROTEIN (AFU_ORTHOLOGUE AFUA_5G11245)"/>
    <property type="match status" value="1"/>
</dbReference>
<dbReference type="EMBL" id="JAQQWL010000003">
    <property type="protein sequence ID" value="KAK8078782.1"/>
    <property type="molecule type" value="Genomic_DNA"/>
</dbReference>
<evidence type="ECO:0000256" key="1">
    <source>
        <dbReference type="ARBA" id="ARBA00004141"/>
    </source>
</evidence>
<keyword evidence="3 7" id="KW-1133">Transmembrane helix</keyword>
<keyword evidence="10" id="KW-1185">Reference proteome</keyword>
<evidence type="ECO:0000256" key="6">
    <source>
        <dbReference type="SAM" id="MobiDB-lite"/>
    </source>
</evidence>
<sequence>MAIAPPQMRAFHTCCKIVATYMGMYCVATTIVSVFQCGPDLADNWIKAPDQRTYINVAAFWYAQFAIDITASVVMIALPWWPFASIQCKRKNVIDFQSIGLIVAQLQINFGCIAACVPTVLKLFEEAWLALGLRLRGVEQTQCFNASQQRSKSSGGGSTDIRLSALRSVDHGGGGGGRSKSPGPYLHAGRDDDDNDDDDESMGSQHRIM</sequence>
<keyword evidence="2 7" id="KW-0812">Transmembrane</keyword>
<evidence type="ECO:0000256" key="5">
    <source>
        <dbReference type="ARBA" id="ARBA00038359"/>
    </source>
</evidence>